<dbReference type="HAMAP" id="MF_00032">
    <property type="entry name" value="eIF_6"/>
    <property type="match status" value="1"/>
</dbReference>
<sequence>MKLLAVRGSPLIGLYAKVSDEFAIVGVQDERFEQSIREVLDVDIIVTTISGSELVGAMVAVNSRGAVVSDCISARELDRLKKALEVKVVKTQMTCIGNNFLINDHGGLVHPEMPEEIVETVSDFLDVEIIPGTVGGIKTVGMAAVVTNKGGLVHPNANDWEIRKIKNLMKVEPMKGTANFGNDMVGSSILANSKGYLVGRDTTGYELGLIDEALFP</sequence>
<dbReference type="SMART" id="SM00654">
    <property type="entry name" value="eIF6"/>
    <property type="match status" value="1"/>
</dbReference>
<evidence type="ECO:0000313" key="4">
    <source>
        <dbReference type="EMBL" id="HEH35240.1"/>
    </source>
</evidence>
<reference evidence="4" key="1">
    <citation type="journal article" date="2020" name="mSystems">
        <title>Genome- and Community-Level Interaction Insights into Carbon Utilization and Element Cycling Functions of Hydrothermarchaeota in Hydrothermal Sediment.</title>
        <authorList>
            <person name="Zhou Z."/>
            <person name="Liu Y."/>
            <person name="Xu W."/>
            <person name="Pan J."/>
            <person name="Luo Z.H."/>
            <person name="Li M."/>
        </authorList>
    </citation>
    <scope>NUCLEOTIDE SEQUENCE [LARGE SCALE GENOMIC DNA]</scope>
    <source>
        <strain evidence="4">SpSt-26</strain>
    </source>
</reference>
<evidence type="ECO:0000256" key="1">
    <source>
        <dbReference type="ARBA" id="ARBA00022540"/>
    </source>
</evidence>
<comment type="similarity">
    <text evidence="3">Belongs to the eIF-6 family.</text>
</comment>
<keyword evidence="1 3" id="KW-0396">Initiation factor</keyword>
<dbReference type="GO" id="GO:0042256">
    <property type="term" value="P:cytosolic ribosome assembly"/>
    <property type="evidence" value="ECO:0007669"/>
    <property type="project" value="InterPro"/>
</dbReference>
<dbReference type="Gene3D" id="3.75.10.10">
    <property type="entry name" value="L-arginine/glycine Amidinotransferase, Chain A"/>
    <property type="match status" value="1"/>
</dbReference>
<gene>
    <name evidence="3" type="primary">eif6</name>
    <name evidence="4" type="ORF">ENP88_03620</name>
</gene>
<comment type="function">
    <text evidence="3">Binds to the 50S ribosomal subunit and prevents its association with the 30S ribosomal subunit to form the 70S initiation complex.</text>
</comment>
<dbReference type="PIRSF" id="PIRSF006413">
    <property type="entry name" value="IF-6"/>
    <property type="match status" value="1"/>
</dbReference>
<dbReference type="NCBIfam" id="NF003132">
    <property type="entry name" value="PRK04046.2-4"/>
    <property type="match status" value="1"/>
</dbReference>
<proteinExistence type="inferred from homology"/>
<evidence type="ECO:0000256" key="2">
    <source>
        <dbReference type="ARBA" id="ARBA00022917"/>
    </source>
</evidence>
<dbReference type="InterPro" id="IPR002769">
    <property type="entry name" value="eIF6"/>
</dbReference>
<evidence type="ECO:0000256" key="3">
    <source>
        <dbReference type="HAMAP-Rule" id="MF_00032"/>
    </source>
</evidence>
<dbReference type="PANTHER" id="PTHR10784">
    <property type="entry name" value="TRANSLATION INITIATION FACTOR 6"/>
    <property type="match status" value="1"/>
</dbReference>
<dbReference type="GO" id="GO:0043022">
    <property type="term" value="F:ribosome binding"/>
    <property type="evidence" value="ECO:0007669"/>
    <property type="project" value="InterPro"/>
</dbReference>
<keyword evidence="2 3" id="KW-0648">Protein biosynthesis</keyword>
<dbReference type="Pfam" id="PF01912">
    <property type="entry name" value="eIF-6"/>
    <property type="match status" value="1"/>
</dbReference>
<dbReference type="GO" id="GO:0003743">
    <property type="term" value="F:translation initiation factor activity"/>
    <property type="evidence" value="ECO:0007669"/>
    <property type="project" value="UniProtKB-UniRule"/>
</dbReference>
<accession>A0A7J2THZ0</accession>
<name>A0A7J2THZ0_ARCFL</name>
<protein>
    <recommendedName>
        <fullName evidence="3">Translation initiation factor 6</fullName>
        <shortName evidence="3">aIF-6</shortName>
    </recommendedName>
</protein>
<dbReference type="NCBIfam" id="TIGR00323">
    <property type="entry name" value="eIF-6"/>
    <property type="match status" value="1"/>
</dbReference>
<dbReference type="SUPFAM" id="SSF55909">
    <property type="entry name" value="Pentein"/>
    <property type="match status" value="1"/>
</dbReference>
<dbReference type="EMBL" id="DSLA01000058">
    <property type="protein sequence ID" value="HEH35240.1"/>
    <property type="molecule type" value="Genomic_DNA"/>
</dbReference>
<organism evidence="4">
    <name type="scientific">Archaeoglobus fulgidus</name>
    <dbReference type="NCBI Taxonomy" id="2234"/>
    <lineage>
        <taxon>Archaea</taxon>
        <taxon>Methanobacteriati</taxon>
        <taxon>Methanobacteriota</taxon>
        <taxon>Archaeoglobi</taxon>
        <taxon>Archaeoglobales</taxon>
        <taxon>Archaeoglobaceae</taxon>
        <taxon>Archaeoglobus</taxon>
    </lineage>
</organism>
<comment type="caution">
    <text evidence="4">The sequence shown here is derived from an EMBL/GenBank/DDBJ whole genome shotgun (WGS) entry which is preliminary data.</text>
</comment>
<dbReference type="AlphaFoldDB" id="A0A7J2THZ0"/>